<comment type="caution">
    <text evidence="4">The sequence shown here is derived from an EMBL/GenBank/DDBJ whole genome shotgun (WGS) entry which is preliminary data.</text>
</comment>
<dbReference type="Pfam" id="PF00583">
    <property type="entry name" value="Acetyltransf_1"/>
    <property type="match status" value="1"/>
</dbReference>
<protein>
    <submittedName>
        <fullName evidence="4">GNAT family N-acetyltransferase</fullName>
    </submittedName>
</protein>
<gene>
    <name evidence="4" type="ORF">M3P21_06640</name>
</gene>
<feature type="domain" description="N-acetyltransferase" evidence="3">
    <location>
        <begin position="1"/>
        <end position="156"/>
    </location>
</feature>
<dbReference type="EMBL" id="JAMFMB010000006">
    <property type="protein sequence ID" value="MCL6283207.1"/>
    <property type="molecule type" value="Genomic_DNA"/>
</dbReference>
<proteinExistence type="predicted"/>
<evidence type="ECO:0000256" key="2">
    <source>
        <dbReference type="ARBA" id="ARBA00023315"/>
    </source>
</evidence>
<reference evidence="4" key="1">
    <citation type="submission" date="2022-05" db="EMBL/GenBank/DDBJ databases">
        <authorList>
            <person name="Park J.-S."/>
        </authorList>
    </citation>
    <scope>NUCLEOTIDE SEQUENCE</scope>
    <source>
        <strain evidence="4">2012CJ41-6</strain>
    </source>
</reference>
<dbReference type="Gene3D" id="3.40.630.30">
    <property type="match status" value="1"/>
</dbReference>
<organism evidence="4 5">
    <name type="scientific">Ruegeria spongiae</name>
    <dbReference type="NCBI Taxonomy" id="2942209"/>
    <lineage>
        <taxon>Bacteria</taxon>
        <taxon>Pseudomonadati</taxon>
        <taxon>Pseudomonadota</taxon>
        <taxon>Alphaproteobacteria</taxon>
        <taxon>Rhodobacterales</taxon>
        <taxon>Roseobacteraceae</taxon>
        <taxon>Ruegeria</taxon>
    </lineage>
</organism>
<dbReference type="PROSITE" id="PS51186">
    <property type="entry name" value="GNAT"/>
    <property type="match status" value="1"/>
</dbReference>
<evidence type="ECO:0000256" key="1">
    <source>
        <dbReference type="ARBA" id="ARBA00022679"/>
    </source>
</evidence>
<name>A0ABT0Q071_9RHOB</name>
<dbReference type="InterPro" id="IPR000182">
    <property type="entry name" value="GNAT_dom"/>
</dbReference>
<evidence type="ECO:0000313" key="4">
    <source>
        <dbReference type="EMBL" id="MCL6283207.1"/>
    </source>
</evidence>
<keyword evidence="5" id="KW-1185">Reference proteome</keyword>
<evidence type="ECO:0000313" key="5">
    <source>
        <dbReference type="Proteomes" id="UP001203880"/>
    </source>
</evidence>
<accession>A0ABT0Q071</accession>
<dbReference type="InterPro" id="IPR050832">
    <property type="entry name" value="Bact_Acetyltransf"/>
</dbReference>
<dbReference type="PANTHER" id="PTHR43877">
    <property type="entry name" value="AMINOALKYLPHOSPHONATE N-ACETYLTRANSFERASE-RELATED-RELATED"/>
    <property type="match status" value="1"/>
</dbReference>
<dbReference type="Proteomes" id="UP001203880">
    <property type="component" value="Unassembled WGS sequence"/>
</dbReference>
<sequence>MDIVALNSADAHRLLPLLHQVHDLHVTHMPARYRPITKDQDAVDWLADWLSQDEVHAFGAELKGDLVGYAILEIEHTPATVLKHARSRAMLQHVCVDAGHRRRGVAKALFGAAQAHLAPLGIKAYGTTYASFNTASAALMASLGFHPTLIYTEYRP</sequence>
<keyword evidence="1" id="KW-0808">Transferase</keyword>
<dbReference type="CDD" id="cd04301">
    <property type="entry name" value="NAT_SF"/>
    <property type="match status" value="1"/>
</dbReference>
<keyword evidence="2" id="KW-0012">Acyltransferase</keyword>
<dbReference type="SUPFAM" id="SSF55729">
    <property type="entry name" value="Acyl-CoA N-acyltransferases (Nat)"/>
    <property type="match status" value="1"/>
</dbReference>
<evidence type="ECO:0000259" key="3">
    <source>
        <dbReference type="PROSITE" id="PS51186"/>
    </source>
</evidence>
<dbReference type="RefSeq" id="WP_249707894.1">
    <property type="nucleotide sequence ID" value="NZ_JAMFMB010000006.1"/>
</dbReference>
<dbReference type="InterPro" id="IPR016181">
    <property type="entry name" value="Acyl_CoA_acyltransferase"/>
</dbReference>